<dbReference type="SFLD" id="SFLDG01152">
    <property type="entry name" value="Main.3:_Omega-_and_Tau-like"/>
    <property type="match status" value="1"/>
</dbReference>
<evidence type="ECO:0000313" key="10">
    <source>
        <dbReference type="Proteomes" id="UP000515151"/>
    </source>
</evidence>
<accession>A0A6P8EGT8</accession>
<feature type="domain" description="GST C-terminal" evidence="9">
    <location>
        <begin position="131"/>
        <end position="259"/>
    </location>
</feature>
<evidence type="ECO:0000256" key="5">
    <source>
        <dbReference type="ARBA" id="ARBA00022679"/>
    </source>
</evidence>
<reference evidence="10" key="1">
    <citation type="journal article" date="2020" name="Plant Biotechnol. J.">
        <title>The pomegranate (Punica granatum L.) draft genome dissects genetic divergence between soft- and hard-seeded cultivars.</title>
        <authorList>
            <person name="Luo X."/>
            <person name="Li H."/>
            <person name="Wu Z."/>
            <person name="Yao W."/>
            <person name="Zhao P."/>
            <person name="Cao D."/>
            <person name="Yu H."/>
            <person name="Li K."/>
            <person name="Poudel K."/>
            <person name="Zhao D."/>
            <person name="Zhang F."/>
            <person name="Xia X."/>
            <person name="Chen L."/>
            <person name="Wang Q."/>
            <person name="Jing D."/>
            <person name="Cao S."/>
        </authorList>
    </citation>
    <scope>NUCLEOTIDE SEQUENCE [LARGE SCALE GENOMIC DNA]</scope>
    <source>
        <strain evidence="10">cv. Tunisia</strain>
    </source>
</reference>
<dbReference type="InterPro" id="IPR036282">
    <property type="entry name" value="Glutathione-S-Trfase_C_sf"/>
</dbReference>
<evidence type="ECO:0000256" key="1">
    <source>
        <dbReference type="ARBA" id="ARBA00004514"/>
    </source>
</evidence>
<evidence type="ECO:0000256" key="7">
    <source>
        <dbReference type="ARBA" id="ARBA00047960"/>
    </source>
</evidence>
<dbReference type="FunFam" id="1.20.1050.10:FF:000018">
    <property type="entry name" value="Glutathione S-transferase U20"/>
    <property type="match status" value="1"/>
</dbReference>
<evidence type="ECO:0000256" key="6">
    <source>
        <dbReference type="ARBA" id="ARBA00025743"/>
    </source>
</evidence>
<sequence>MMRRRRRRMTTRLPTTCSLPITTTEPRPDSGLITSTRNQELPPMAETLTLLDYWPSMFGMRCRIALREKDIKFEYQEQDLWSKSPLLLEMNPIYKKIPVLIHNGKPICESLIIVEYIDETWKGKAPLLPSDPYERAQARFWADYVDKKIYEGGRNVWSTTGEDQGEAKKEYIERLKVLEGVLGDKPFFGGDSFGFTDIALIPYYSWFYSYEICANFSIEAECPKLISWAKRCMEKESVSESLPDPEKIYMLLLELKKKAGK</sequence>
<dbReference type="InterPro" id="IPR045074">
    <property type="entry name" value="GST_C_Tau"/>
</dbReference>
<dbReference type="GO" id="GO:0004364">
    <property type="term" value="F:glutathione transferase activity"/>
    <property type="evidence" value="ECO:0007669"/>
    <property type="project" value="UniProtKB-EC"/>
</dbReference>
<evidence type="ECO:0000256" key="4">
    <source>
        <dbReference type="ARBA" id="ARBA00022575"/>
    </source>
</evidence>
<dbReference type="PANTHER" id="PTHR11260:SF773">
    <property type="entry name" value="GLUTATHIONE S-TRANSFERASE U26"/>
    <property type="match status" value="1"/>
</dbReference>
<dbReference type="GO" id="GO:0005829">
    <property type="term" value="C:cytosol"/>
    <property type="evidence" value="ECO:0007669"/>
    <property type="project" value="UniProtKB-SubCell"/>
</dbReference>
<dbReference type="CDD" id="cd03185">
    <property type="entry name" value="GST_C_Tau"/>
    <property type="match status" value="1"/>
</dbReference>
<evidence type="ECO:0000256" key="3">
    <source>
        <dbReference type="ARBA" id="ARBA00022490"/>
    </source>
</evidence>
<evidence type="ECO:0000256" key="2">
    <source>
        <dbReference type="ARBA" id="ARBA00012452"/>
    </source>
</evidence>
<dbReference type="GeneID" id="116213756"/>
<keyword evidence="3" id="KW-0963">Cytoplasm</keyword>
<comment type="subcellular location">
    <subcellularLocation>
        <location evidence="1">Cytoplasm</location>
        <location evidence="1">Cytosol</location>
    </subcellularLocation>
</comment>
<dbReference type="InterPro" id="IPR004045">
    <property type="entry name" value="Glutathione_S-Trfase_N"/>
</dbReference>
<dbReference type="SUPFAM" id="SSF52833">
    <property type="entry name" value="Thioredoxin-like"/>
    <property type="match status" value="1"/>
</dbReference>
<dbReference type="Gene3D" id="3.40.30.10">
    <property type="entry name" value="Glutaredoxin"/>
    <property type="match status" value="1"/>
</dbReference>
<dbReference type="PROSITE" id="PS50405">
    <property type="entry name" value="GST_CTER"/>
    <property type="match status" value="1"/>
</dbReference>
<feature type="domain" description="GST N-terminal" evidence="8">
    <location>
        <begin position="46"/>
        <end position="125"/>
    </location>
</feature>
<dbReference type="CDD" id="cd03058">
    <property type="entry name" value="GST_N_Tau"/>
    <property type="match status" value="1"/>
</dbReference>
<dbReference type="SFLD" id="SFLDS00019">
    <property type="entry name" value="Glutathione_Transferase_(cytos"/>
    <property type="match status" value="1"/>
</dbReference>
<keyword evidence="10" id="KW-1185">Reference proteome</keyword>
<proteinExistence type="inferred from homology"/>
<dbReference type="InterPro" id="IPR045073">
    <property type="entry name" value="Omega/Tau-like"/>
</dbReference>
<dbReference type="AlphaFoldDB" id="A0A6P8EGT8"/>
<keyword evidence="4" id="KW-0216">Detoxification</keyword>
<dbReference type="InterPro" id="IPR040079">
    <property type="entry name" value="Glutathione_S-Trfase"/>
</dbReference>
<name>A0A6P8EGT8_PUNGR</name>
<evidence type="ECO:0000313" key="11">
    <source>
        <dbReference type="RefSeq" id="XP_031404668.1"/>
    </source>
</evidence>
<dbReference type="GO" id="GO:0006749">
    <property type="term" value="P:glutathione metabolic process"/>
    <property type="evidence" value="ECO:0007669"/>
    <property type="project" value="InterPro"/>
</dbReference>
<dbReference type="InterPro" id="IPR036249">
    <property type="entry name" value="Thioredoxin-like_sf"/>
</dbReference>
<dbReference type="Gene3D" id="1.20.1050.10">
    <property type="match status" value="1"/>
</dbReference>
<dbReference type="Pfam" id="PF00043">
    <property type="entry name" value="GST_C"/>
    <property type="match status" value="1"/>
</dbReference>
<evidence type="ECO:0000259" key="8">
    <source>
        <dbReference type="PROSITE" id="PS50404"/>
    </source>
</evidence>
<comment type="catalytic activity">
    <reaction evidence="7">
        <text>RX + glutathione = an S-substituted glutathione + a halide anion + H(+)</text>
        <dbReference type="Rhea" id="RHEA:16437"/>
        <dbReference type="ChEBI" id="CHEBI:15378"/>
        <dbReference type="ChEBI" id="CHEBI:16042"/>
        <dbReference type="ChEBI" id="CHEBI:17792"/>
        <dbReference type="ChEBI" id="CHEBI:57925"/>
        <dbReference type="ChEBI" id="CHEBI:90779"/>
        <dbReference type="EC" id="2.5.1.18"/>
    </reaction>
</comment>
<dbReference type="OrthoDB" id="202840at2759"/>
<keyword evidence="5" id="KW-0808">Transferase</keyword>
<reference evidence="11" key="2">
    <citation type="submission" date="2025-08" db="UniProtKB">
        <authorList>
            <consortium name="RefSeq"/>
        </authorList>
    </citation>
    <scope>IDENTIFICATION</scope>
    <source>
        <tissue evidence="11">Leaf</tissue>
    </source>
</reference>
<dbReference type="PROSITE" id="PS50404">
    <property type="entry name" value="GST_NTER"/>
    <property type="match status" value="1"/>
</dbReference>
<organism evidence="10 11">
    <name type="scientific">Punica granatum</name>
    <name type="common">Pomegranate</name>
    <dbReference type="NCBI Taxonomy" id="22663"/>
    <lineage>
        <taxon>Eukaryota</taxon>
        <taxon>Viridiplantae</taxon>
        <taxon>Streptophyta</taxon>
        <taxon>Embryophyta</taxon>
        <taxon>Tracheophyta</taxon>
        <taxon>Spermatophyta</taxon>
        <taxon>Magnoliopsida</taxon>
        <taxon>eudicotyledons</taxon>
        <taxon>Gunneridae</taxon>
        <taxon>Pentapetalae</taxon>
        <taxon>rosids</taxon>
        <taxon>malvids</taxon>
        <taxon>Myrtales</taxon>
        <taxon>Lythraceae</taxon>
        <taxon>Punica</taxon>
    </lineage>
</organism>
<dbReference type="PANTHER" id="PTHR11260">
    <property type="entry name" value="GLUTATHIONE S-TRANSFERASE, GST, SUPERFAMILY, GST DOMAIN CONTAINING"/>
    <property type="match status" value="1"/>
</dbReference>
<dbReference type="InterPro" id="IPR010987">
    <property type="entry name" value="Glutathione-S-Trfase_C-like"/>
</dbReference>
<dbReference type="Pfam" id="PF02798">
    <property type="entry name" value="GST_N"/>
    <property type="match status" value="1"/>
</dbReference>
<dbReference type="RefSeq" id="XP_031404668.1">
    <property type="nucleotide sequence ID" value="XM_031548808.1"/>
</dbReference>
<dbReference type="GO" id="GO:0009407">
    <property type="term" value="P:toxin catabolic process"/>
    <property type="evidence" value="ECO:0007669"/>
    <property type="project" value="UniProtKB-ARBA"/>
</dbReference>
<dbReference type="FunFam" id="3.40.30.10:FF:000014">
    <property type="entry name" value="Tau class glutathione S-transferase"/>
    <property type="match status" value="1"/>
</dbReference>
<evidence type="ECO:0000259" key="9">
    <source>
        <dbReference type="PROSITE" id="PS50405"/>
    </source>
</evidence>
<comment type="similarity">
    <text evidence="6">Belongs to the GST superfamily. Tau family.</text>
</comment>
<gene>
    <name evidence="11" type="primary">LOC116213756</name>
</gene>
<protein>
    <recommendedName>
        <fullName evidence="2">glutathione transferase</fullName>
        <ecNumber evidence="2">2.5.1.18</ecNumber>
    </recommendedName>
</protein>
<dbReference type="SFLD" id="SFLDG00358">
    <property type="entry name" value="Main_(cytGST)"/>
    <property type="match status" value="1"/>
</dbReference>
<dbReference type="InterPro" id="IPR004046">
    <property type="entry name" value="GST_C"/>
</dbReference>
<dbReference type="EC" id="2.5.1.18" evidence="2"/>
<dbReference type="SUPFAM" id="SSF47616">
    <property type="entry name" value="GST C-terminal domain-like"/>
    <property type="match status" value="1"/>
</dbReference>
<dbReference type="Proteomes" id="UP000515151">
    <property type="component" value="Chromosome 7"/>
</dbReference>